<name>A0A0W0FW36_MONRR</name>
<dbReference type="AlphaFoldDB" id="A0A0W0FW36"/>
<evidence type="ECO:0000313" key="1">
    <source>
        <dbReference type="EMBL" id="KTB40437.1"/>
    </source>
</evidence>
<reference evidence="1 2" key="1">
    <citation type="submission" date="2015-12" db="EMBL/GenBank/DDBJ databases">
        <title>Draft genome sequence of Moniliophthora roreri, the causal agent of frosty pod rot of cacao.</title>
        <authorList>
            <person name="Aime M.C."/>
            <person name="Diaz-Valderrama J.R."/>
            <person name="Kijpornyongpan T."/>
            <person name="Phillips-Mora W."/>
        </authorList>
    </citation>
    <scope>NUCLEOTIDE SEQUENCE [LARGE SCALE GENOMIC DNA]</scope>
    <source>
        <strain evidence="1 2">MCA 2952</strain>
    </source>
</reference>
<evidence type="ECO:0000313" key="2">
    <source>
        <dbReference type="Proteomes" id="UP000054988"/>
    </source>
</evidence>
<proteinExistence type="predicted"/>
<comment type="caution">
    <text evidence="1">The sequence shown here is derived from an EMBL/GenBank/DDBJ whole genome shotgun (WGS) entry which is preliminary data.</text>
</comment>
<dbReference type="EMBL" id="LATX01001584">
    <property type="protein sequence ID" value="KTB40437.1"/>
    <property type="molecule type" value="Genomic_DNA"/>
</dbReference>
<sequence>MLMQTIRADSQFIEDPQA</sequence>
<protein>
    <submittedName>
        <fullName evidence="1">Uncharacterized protein</fullName>
    </submittedName>
</protein>
<organism evidence="1 2">
    <name type="scientific">Moniliophthora roreri</name>
    <name type="common">Frosty pod rot fungus</name>
    <name type="synonym">Monilia roreri</name>
    <dbReference type="NCBI Taxonomy" id="221103"/>
    <lineage>
        <taxon>Eukaryota</taxon>
        <taxon>Fungi</taxon>
        <taxon>Dikarya</taxon>
        <taxon>Basidiomycota</taxon>
        <taxon>Agaricomycotina</taxon>
        <taxon>Agaricomycetes</taxon>
        <taxon>Agaricomycetidae</taxon>
        <taxon>Agaricales</taxon>
        <taxon>Marasmiineae</taxon>
        <taxon>Marasmiaceae</taxon>
        <taxon>Moniliophthora</taxon>
    </lineage>
</organism>
<accession>A0A0W0FW36</accession>
<gene>
    <name evidence="1" type="ORF">WG66_6985</name>
</gene>
<dbReference type="Proteomes" id="UP000054988">
    <property type="component" value="Unassembled WGS sequence"/>
</dbReference>